<protein>
    <submittedName>
        <fullName evidence="3">Uncharacterized protein</fullName>
    </submittedName>
</protein>
<proteinExistence type="predicted"/>
<evidence type="ECO:0000313" key="2">
    <source>
        <dbReference type="Proteomes" id="UP000887566"/>
    </source>
</evidence>
<reference evidence="3" key="1">
    <citation type="submission" date="2022-11" db="UniProtKB">
        <authorList>
            <consortium name="WormBaseParasite"/>
        </authorList>
    </citation>
    <scope>IDENTIFICATION</scope>
</reference>
<name>A0A914W032_9BILA</name>
<feature type="compositionally biased region" description="Basic and acidic residues" evidence="1">
    <location>
        <begin position="1"/>
        <end position="12"/>
    </location>
</feature>
<feature type="region of interest" description="Disordered" evidence="1">
    <location>
        <begin position="1"/>
        <end position="107"/>
    </location>
</feature>
<feature type="region of interest" description="Disordered" evidence="1">
    <location>
        <begin position="139"/>
        <end position="180"/>
    </location>
</feature>
<feature type="compositionally biased region" description="Low complexity" evidence="1">
    <location>
        <begin position="54"/>
        <end position="76"/>
    </location>
</feature>
<dbReference type="AlphaFoldDB" id="A0A914W032"/>
<sequence>MLSEDAEGRRQGPTDAPNGHRPVTSRRVQSVESVKLLPRRSNIQSPLSSPPSYRPSNSSQSMPLKSHSCSHSPPHSLAHTPCESARFRRSPPPPPPPPRLFPAPAQQGALPPAIFTTTTTTLTGLIGRVVYVGQDERQQLGELRRHDNHEDERERGGAPEQGAQSPAPTSPAASDVEGDWRGRVGQTSLIALCRRQDEERTAGLRLNECRALIVLRPDQSSVPYSSVGGLHRIICFCSPQALGASRSNVRSLAIAAPSLLSVLSNCRPYPRSSKQRTEPTQPNDTPLTLALLRLASAVAVGHARGGRGGGGGGRAEESLAFVSVLVELGMNVAVGVLASTRIVEATRAIALMAPTAVVLHCAGYAQSVEQQCAQPADVQPQRRAVTHRCACLGAAELRPFGRRVSSLQHQSALAKSAAVRRQLRSGTRTHRLIKRRPGTCAFNLAPSPGK</sequence>
<dbReference type="WBParaSite" id="PSAMB.scaffold2837size20940.g19334.t2">
    <property type="protein sequence ID" value="PSAMB.scaffold2837size20940.g19334.t2"/>
    <property type="gene ID" value="PSAMB.scaffold2837size20940.g19334"/>
</dbReference>
<dbReference type="Proteomes" id="UP000887566">
    <property type="component" value="Unplaced"/>
</dbReference>
<evidence type="ECO:0000256" key="1">
    <source>
        <dbReference type="SAM" id="MobiDB-lite"/>
    </source>
</evidence>
<feature type="compositionally biased region" description="Pro residues" evidence="1">
    <location>
        <begin position="90"/>
        <end position="101"/>
    </location>
</feature>
<keyword evidence="2" id="KW-1185">Reference proteome</keyword>
<feature type="compositionally biased region" description="Low complexity" evidence="1">
    <location>
        <begin position="165"/>
        <end position="174"/>
    </location>
</feature>
<organism evidence="2 3">
    <name type="scientific">Plectus sambesii</name>
    <dbReference type="NCBI Taxonomy" id="2011161"/>
    <lineage>
        <taxon>Eukaryota</taxon>
        <taxon>Metazoa</taxon>
        <taxon>Ecdysozoa</taxon>
        <taxon>Nematoda</taxon>
        <taxon>Chromadorea</taxon>
        <taxon>Plectida</taxon>
        <taxon>Plectina</taxon>
        <taxon>Plectoidea</taxon>
        <taxon>Plectidae</taxon>
        <taxon>Plectus</taxon>
    </lineage>
</organism>
<accession>A0A914W032</accession>
<evidence type="ECO:0000313" key="3">
    <source>
        <dbReference type="WBParaSite" id="PSAMB.scaffold2837size20940.g19334.t2"/>
    </source>
</evidence>
<feature type="compositionally biased region" description="Basic and acidic residues" evidence="1">
    <location>
        <begin position="139"/>
        <end position="157"/>
    </location>
</feature>